<keyword evidence="3" id="KW-1185">Reference proteome</keyword>
<dbReference type="AlphaFoldDB" id="W7MNF9"/>
<evidence type="ECO:0000313" key="2">
    <source>
        <dbReference type="EMBL" id="EWG52963.1"/>
    </source>
</evidence>
<evidence type="ECO:0000256" key="1">
    <source>
        <dbReference type="SAM" id="MobiDB-lite"/>
    </source>
</evidence>
<dbReference type="Proteomes" id="UP000009096">
    <property type="component" value="Chromosome 7"/>
</dbReference>
<sequence length="77" mass="8640">MENTTTPSTNQNDTSHVHLPIIVQTITKTPTNILPAKPKSTHRKISPTPHQIINIKNPPSPYVRSHELINFSDVHLT</sequence>
<reference evidence="2 3" key="1">
    <citation type="journal article" date="2010" name="Nature">
        <title>Comparative genomics reveals mobile pathogenicity chromosomes in Fusarium.</title>
        <authorList>
            <person name="Ma L.J."/>
            <person name="van der Does H.C."/>
            <person name="Borkovich K.A."/>
            <person name="Coleman J.J."/>
            <person name="Daboussi M.J."/>
            <person name="Di Pietro A."/>
            <person name="Dufresne M."/>
            <person name="Freitag M."/>
            <person name="Grabherr M."/>
            <person name="Henrissat B."/>
            <person name="Houterman P.M."/>
            <person name="Kang S."/>
            <person name="Shim W.B."/>
            <person name="Woloshuk C."/>
            <person name="Xie X."/>
            <person name="Xu J.R."/>
            <person name="Antoniw J."/>
            <person name="Baker S.E."/>
            <person name="Bluhm B.H."/>
            <person name="Breakspear A."/>
            <person name="Brown D.W."/>
            <person name="Butchko R.A."/>
            <person name="Chapman S."/>
            <person name="Coulson R."/>
            <person name="Coutinho P.M."/>
            <person name="Danchin E.G."/>
            <person name="Diener A."/>
            <person name="Gale L.R."/>
            <person name="Gardiner D.M."/>
            <person name="Goff S."/>
            <person name="Hammond-Kosack K.E."/>
            <person name="Hilburn K."/>
            <person name="Hua-Van A."/>
            <person name="Jonkers W."/>
            <person name="Kazan K."/>
            <person name="Kodira C.D."/>
            <person name="Koehrsen M."/>
            <person name="Kumar L."/>
            <person name="Lee Y.H."/>
            <person name="Li L."/>
            <person name="Manners J.M."/>
            <person name="Miranda-Saavedra D."/>
            <person name="Mukherjee M."/>
            <person name="Park G."/>
            <person name="Park J."/>
            <person name="Park S.Y."/>
            <person name="Proctor R.H."/>
            <person name="Regev A."/>
            <person name="Ruiz-Roldan M.C."/>
            <person name="Sain D."/>
            <person name="Sakthikumar S."/>
            <person name="Sykes S."/>
            <person name="Schwartz D.C."/>
            <person name="Turgeon B.G."/>
            <person name="Wapinski I."/>
            <person name="Yoder O."/>
            <person name="Young S."/>
            <person name="Zeng Q."/>
            <person name="Zhou S."/>
            <person name="Galagan J."/>
            <person name="Cuomo C.A."/>
            <person name="Kistler H.C."/>
            <person name="Rep M."/>
        </authorList>
    </citation>
    <scope>NUCLEOTIDE SEQUENCE [LARGE SCALE GENOMIC DNA]</scope>
    <source>
        <strain evidence="3">M3125 / FGSC 7600</strain>
    </source>
</reference>
<dbReference type="EMBL" id="DS022258">
    <property type="protein sequence ID" value="EWG52963.1"/>
    <property type="molecule type" value="Genomic_DNA"/>
</dbReference>
<dbReference type="EMBL" id="CM000584">
    <property type="protein sequence ID" value="EWG52963.1"/>
    <property type="molecule type" value="Genomic_DNA"/>
</dbReference>
<organism evidence="2 3">
    <name type="scientific">Gibberella moniliformis (strain M3125 / FGSC 7600)</name>
    <name type="common">Maize ear and stalk rot fungus</name>
    <name type="synonym">Fusarium verticillioides</name>
    <dbReference type="NCBI Taxonomy" id="334819"/>
    <lineage>
        <taxon>Eukaryota</taxon>
        <taxon>Fungi</taxon>
        <taxon>Dikarya</taxon>
        <taxon>Ascomycota</taxon>
        <taxon>Pezizomycotina</taxon>
        <taxon>Sordariomycetes</taxon>
        <taxon>Hypocreomycetidae</taxon>
        <taxon>Hypocreales</taxon>
        <taxon>Nectriaceae</taxon>
        <taxon>Fusarium</taxon>
        <taxon>Fusarium fujikuroi species complex</taxon>
    </lineage>
</organism>
<feature type="region of interest" description="Disordered" evidence="1">
    <location>
        <begin position="31"/>
        <end position="60"/>
    </location>
</feature>
<dbReference type="VEuPathDB" id="FungiDB:FVEG_17043"/>
<dbReference type="KEGG" id="fvr:FVEG_17043"/>
<gene>
    <name evidence="2" type="ORF">FVEG_17043</name>
</gene>
<accession>W7MNF9</accession>
<evidence type="ECO:0000313" key="3">
    <source>
        <dbReference type="Proteomes" id="UP000009096"/>
    </source>
</evidence>
<dbReference type="RefSeq" id="XP_018759154.1">
    <property type="nucleotide sequence ID" value="XM_018906282.1"/>
</dbReference>
<name>W7MNF9_GIBM7</name>
<proteinExistence type="predicted"/>
<dbReference type="GeneID" id="30073919"/>
<protein>
    <submittedName>
        <fullName evidence="2">Uncharacterized protein</fullName>
    </submittedName>
</protein>